<dbReference type="InterPro" id="IPR019251">
    <property type="entry name" value="DUF2231_TM"/>
</dbReference>
<organism evidence="4 5">
    <name type="scientific">Kribbella orskensis</name>
    <dbReference type="NCBI Taxonomy" id="2512216"/>
    <lineage>
        <taxon>Bacteria</taxon>
        <taxon>Bacillati</taxon>
        <taxon>Actinomycetota</taxon>
        <taxon>Actinomycetes</taxon>
        <taxon>Propionibacteriales</taxon>
        <taxon>Kribbellaceae</taxon>
        <taxon>Kribbella</taxon>
    </lineage>
</organism>
<dbReference type="EMBL" id="SLWM01000004">
    <property type="protein sequence ID" value="TCO25827.1"/>
    <property type="molecule type" value="Genomic_DNA"/>
</dbReference>
<evidence type="ECO:0000313" key="5">
    <source>
        <dbReference type="Proteomes" id="UP000295818"/>
    </source>
</evidence>
<protein>
    <submittedName>
        <fullName evidence="4">Membrane protein</fullName>
    </submittedName>
</protein>
<keyword evidence="2" id="KW-0812">Transmembrane</keyword>
<gene>
    <name evidence="4" type="ORF">EV644_104331</name>
</gene>
<comment type="caution">
    <text evidence="4">The sequence shown here is derived from an EMBL/GenBank/DDBJ whole genome shotgun (WGS) entry which is preliminary data.</text>
</comment>
<sequence>MQSRARAAGHSIHPVLIVYPLGLLTTAVVFDILGLITDRPGFAVAAAYTMAAGLIGGVVAGVFGLVDWLSVPKGTRARRVGALHGLTNVVMLMLFTVSWFVRNGHDNWEPGWLAVVLGLVGVLLSGIAGWLGGELVERLAIGVHEGAHPNAPSSLSGWPASPPSDRARG</sequence>
<evidence type="ECO:0000256" key="2">
    <source>
        <dbReference type="SAM" id="Phobius"/>
    </source>
</evidence>
<dbReference type="RefSeq" id="WP_132188664.1">
    <property type="nucleotide sequence ID" value="NZ_SLWM01000004.1"/>
</dbReference>
<evidence type="ECO:0000313" key="4">
    <source>
        <dbReference type="EMBL" id="TCO25827.1"/>
    </source>
</evidence>
<feature type="transmembrane region" description="Helical" evidence="2">
    <location>
        <begin position="112"/>
        <end position="131"/>
    </location>
</feature>
<feature type="region of interest" description="Disordered" evidence="1">
    <location>
        <begin position="149"/>
        <end position="169"/>
    </location>
</feature>
<dbReference type="Proteomes" id="UP000295818">
    <property type="component" value="Unassembled WGS sequence"/>
</dbReference>
<evidence type="ECO:0000256" key="1">
    <source>
        <dbReference type="SAM" id="MobiDB-lite"/>
    </source>
</evidence>
<proteinExistence type="predicted"/>
<dbReference type="Pfam" id="PF09990">
    <property type="entry name" value="DUF2231"/>
    <property type="match status" value="1"/>
</dbReference>
<name>A0ABY2BN64_9ACTN</name>
<feature type="domain" description="DUF2231" evidence="3">
    <location>
        <begin position="9"/>
        <end position="144"/>
    </location>
</feature>
<reference evidence="4 5" key="1">
    <citation type="journal article" date="2015" name="Stand. Genomic Sci.">
        <title>Genomic Encyclopedia of Bacterial and Archaeal Type Strains, Phase III: the genomes of soil and plant-associated and newly described type strains.</title>
        <authorList>
            <person name="Whitman W.B."/>
            <person name="Woyke T."/>
            <person name="Klenk H.P."/>
            <person name="Zhou Y."/>
            <person name="Lilburn T.G."/>
            <person name="Beck B.J."/>
            <person name="De Vos P."/>
            <person name="Vandamme P."/>
            <person name="Eisen J.A."/>
            <person name="Garrity G."/>
            <person name="Hugenholtz P."/>
            <person name="Kyrpides N.C."/>
        </authorList>
    </citation>
    <scope>NUCLEOTIDE SEQUENCE [LARGE SCALE GENOMIC DNA]</scope>
    <source>
        <strain evidence="4 5">VKM Ac-2538</strain>
    </source>
</reference>
<keyword evidence="5" id="KW-1185">Reference proteome</keyword>
<feature type="transmembrane region" description="Helical" evidence="2">
    <location>
        <begin position="81"/>
        <end position="100"/>
    </location>
</feature>
<keyword evidence="2" id="KW-1133">Transmembrane helix</keyword>
<accession>A0ABY2BN64</accession>
<evidence type="ECO:0000259" key="3">
    <source>
        <dbReference type="Pfam" id="PF09990"/>
    </source>
</evidence>
<feature type="transmembrane region" description="Helical" evidence="2">
    <location>
        <begin position="12"/>
        <end position="36"/>
    </location>
</feature>
<keyword evidence="2" id="KW-0472">Membrane</keyword>
<feature type="transmembrane region" description="Helical" evidence="2">
    <location>
        <begin position="42"/>
        <end position="69"/>
    </location>
</feature>